<feature type="domain" description="SLH" evidence="2">
    <location>
        <begin position="1730"/>
        <end position="1801"/>
    </location>
</feature>
<dbReference type="Proteomes" id="UP001589619">
    <property type="component" value="Unassembled WGS sequence"/>
</dbReference>
<dbReference type="PROSITE" id="PS51272">
    <property type="entry name" value="SLH"/>
    <property type="match status" value="3"/>
</dbReference>
<feature type="signal peptide" evidence="1">
    <location>
        <begin position="1"/>
        <end position="29"/>
    </location>
</feature>
<evidence type="ECO:0000313" key="3">
    <source>
        <dbReference type="EMBL" id="MFB9756511.1"/>
    </source>
</evidence>
<reference evidence="3 4" key="1">
    <citation type="submission" date="2024-09" db="EMBL/GenBank/DDBJ databases">
        <authorList>
            <person name="Sun Q."/>
            <person name="Mori K."/>
        </authorList>
    </citation>
    <scope>NUCLEOTIDE SEQUENCE [LARGE SCALE GENOMIC DNA]</scope>
    <source>
        <strain evidence="3 4">JCM 12520</strain>
    </source>
</reference>
<evidence type="ECO:0000256" key="1">
    <source>
        <dbReference type="SAM" id="SignalP"/>
    </source>
</evidence>
<comment type="caution">
    <text evidence="3">The sequence shown here is derived from an EMBL/GenBank/DDBJ whole genome shotgun (WGS) entry which is preliminary data.</text>
</comment>
<keyword evidence="4" id="KW-1185">Reference proteome</keyword>
<feature type="chain" id="PRO_5045808598" evidence="1">
    <location>
        <begin position="30"/>
        <end position="1801"/>
    </location>
</feature>
<proteinExistence type="predicted"/>
<name>A0ABV5W7G7_9BACL</name>
<dbReference type="EMBL" id="JBHMAG010000024">
    <property type="protein sequence ID" value="MFB9756511.1"/>
    <property type="molecule type" value="Genomic_DNA"/>
</dbReference>
<evidence type="ECO:0000259" key="2">
    <source>
        <dbReference type="PROSITE" id="PS51272"/>
    </source>
</evidence>
<accession>A0ABV5W7G7</accession>
<dbReference type="Pfam" id="PF00395">
    <property type="entry name" value="SLH"/>
    <property type="match status" value="3"/>
</dbReference>
<evidence type="ECO:0000313" key="4">
    <source>
        <dbReference type="Proteomes" id="UP001589619"/>
    </source>
</evidence>
<dbReference type="InterPro" id="IPR001119">
    <property type="entry name" value="SLH_dom"/>
</dbReference>
<dbReference type="RefSeq" id="WP_344916475.1">
    <property type="nucleotide sequence ID" value="NZ_BAAAYO010000020.1"/>
</dbReference>
<protein>
    <submittedName>
        <fullName evidence="3">S-layer homology domain-containing protein</fullName>
    </submittedName>
</protein>
<keyword evidence="1" id="KW-0732">Signal</keyword>
<sequence>MRKSYRKWLSVVLIATMLMSLLPAMSAVAATARITIKDLYTSDAQPADDSVIPRIITNPVDIKATVENISDTQVNELYYEVTNMTTTKTPVVEKTNKAQLTGPFDVVFKNVQLTEGLNKIVIKLGDTSVISSAPGWVYFTPTTTLTTININGQPFQDGNMYPENPAQTTVLNISGSAPNATEVKAYTEGNPNPINAYLNSGEFFFVADDINKAQSTANLRLRAGDNPLTIMSVNNTKSYQISKNLIYNNGLPFAFNAKISEISDQGVKGPQKELIKNPTVTTSKVNISALLKDDLTVLGDLQYNFVDVLVGGQKFGPYNLSGAAASPRATGLAPNIVYEGHSSTRLFVTGQELSANTKLTLTDNVGAVVTADGKVLKDIMPETGGINSAKTAASYEIPVGAFVKAKSPYKVTIRNGDSDAPSLSAEPFSITVNASATPLPTIAPQVSGNPPPISIPAPDSAFAKVGQSPMPQPTVEVAGVASDDLVNFSISYTDMTGKPVGQSAGSKTGNPNQVRFAGPSVTTEGLYRYKIMYNSIPITERAFKIDRKNPELPTVTIASAISLTQTTSPTTFYVGGTNLGTIAADIEDLKLISLNDPTAPDVPLKVFEARENALLLQPIATDPVLGQTNLKPGVTYKLAFKKQLRYPNGDKADMSPTIEAGTVTSGVYVSSAISTASISSVTIPQTTLADVNTASFTIQGDGFIDRAKGPAIVIMNEDGSNQRSARVASVSADGNTVIGDFSTISGITAGNYLLRVSYGNVLLGQYPFTIADPAPTGFTTSDTTLTVTGVNFGRDTSKLKLRFSSNENSNYVSESVATQVISGRSAIFNKPADLSNGSYTVNLLYNDTIVGNSFNYSVNAAAAQLNEAAEWSKAGKYKVFQFSADMDIPSDRTQLVQFKFYNTFTDEIPVSAFTFNYVNNNLPYVESVDSLSETVVNNVSELPKTFRILANGNTHKLNVYLGEFDSNSNIYATIPYDTVNNPVDSTSGVNLRVFTFTLPANVANGLTQMTIVPSSDNVTPANATKAGENLSGKKQYDLLISNTPYLIVNNIYNGLVVKTPGTQITCDRGGLTGSCVSGRIVNMPVLDNSSNRIDVSLNGIKNETMLVAANNTFTLLVSGLQEGKNTLVFKIYINSVLVTTTSYEIFVFSTDAPEFISVNPVETTDVKKFIPGTKPDTYATSETFVSFSGQFANASEIRLTMRTKDANGAPVVKYDRRFGGNFGNIDPQINNPGFFNSINAGQFRTNSLPLLSKGDTIFEFSITNASGITVTKVLTINREPLPYIIKSPKLIKNEKKEDQANINSNYIEVEIEAENATSILFGKDEAVVREVTENGVKKNHFFHEVTGLKAGKNTVKFTVVRGTEKLNGSFILYNSDTAVEGAQYKAPLQATTTVFDGQLSLKFPKGTNFMRNEPGAINQFLTSDRKILYGIASKADGRVDKIKHPSASDGQIGNTNPVIDGVGKLMLTETTGRFRSASNLFWIDAGTIKKNETDMIKALNGSGRLPYDPEQFYLRTKEDLVVTTDRGTLTLKYDPAIRNDAWKYLSVYHFDIYEDYTGIVQGRWKNLGGVVDTGKNTITVPFDTFGYYQVMYMDKSFDDVTGHPWARNDIDTLYSKGYMLSKETSSFVPNDSITRGEFATMLVKIFDLPLNYTEVPTFSDVQRINLLTKLYDYKYIETAAKAGIVRGSSGGRFLPDNAITRQDAAIMIARAAELKLSSESTLDRVLASLQKSFTDANTIDIYARTAVEAVTKAGLIEGKENVLLQGQTKSTTRFDPLETFTRAEAAVVAIRVLKNQKKIPK</sequence>
<gene>
    <name evidence="3" type="ORF">ACFFNY_33460</name>
</gene>
<feature type="domain" description="SLH" evidence="2">
    <location>
        <begin position="1659"/>
        <end position="1722"/>
    </location>
</feature>
<feature type="domain" description="SLH" evidence="2">
    <location>
        <begin position="1593"/>
        <end position="1656"/>
    </location>
</feature>
<organism evidence="3 4">
    <name type="scientific">Paenibacillus hodogayensis</name>
    <dbReference type="NCBI Taxonomy" id="279208"/>
    <lineage>
        <taxon>Bacteria</taxon>
        <taxon>Bacillati</taxon>
        <taxon>Bacillota</taxon>
        <taxon>Bacilli</taxon>
        <taxon>Bacillales</taxon>
        <taxon>Paenibacillaceae</taxon>
        <taxon>Paenibacillus</taxon>
    </lineage>
</organism>